<evidence type="ECO:0000256" key="1">
    <source>
        <dbReference type="ARBA" id="ARBA00023186"/>
    </source>
</evidence>
<reference evidence="4" key="1">
    <citation type="journal article" date="2023" name="Mol. Phylogenet. Evol.">
        <title>Genome-scale phylogeny and comparative genomics of the fungal order Sordariales.</title>
        <authorList>
            <person name="Hensen N."/>
            <person name="Bonometti L."/>
            <person name="Westerberg I."/>
            <person name="Brannstrom I.O."/>
            <person name="Guillou S."/>
            <person name="Cros-Aarteil S."/>
            <person name="Calhoun S."/>
            <person name="Haridas S."/>
            <person name="Kuo A."/>
            <person name="Mondo S."/>
            <person name="Pangilinan J."/>
            <person name="Riley R."/>
            <person name="LaButti K."/>
            <person name="Andreopoulos B."/>
            <person name="Lipzen A."/>
            <person name="Chen C."/>
            <person name="Yan M."/>
            <person name="Daum C."/>
            <person name="Ng V."/>
            <person name="Clum A."/>
            <person name="Steindorff A."/>
            <person name="Ohm R.A."/>
            <person name="Martin F."/>
            <person name="Silar P."/>
            <person name="Natvig D.O."/>
            <person name="Lalanne C."/>
            <person name="Gautier V."/>
            <person name="Ament-Velasquez S.L."/>
            <person name="Kruys A."/>
            <person name="Hutchinson M.I."/>
            <person name="Powell A.J."/>
            <person name="Barry K."/>
            <person name="Miller A.N."/>
            <person name="Grigoriev I.V."/>
            <person name="Debuchy R."/>
            <person name="Gladieux P."/>
            <person name="Hiltunen Thoren M."/>
            <person name="Johannesson H."/>
        </authorList>
    </citation>
    <scope>NUCLEOTIDE SEQUENCE</scope>
    <source>
        <strain evidence="4">PSN293</strain>
    </source>
</reference>
<feature type="region of interest" description="Disordered" evidence="2">
    <location>
        <begin position="27"/>
        <end position="53"/>
    </location>
</feature>
<dbReference type="InterPro" id="IPR036869">
    <property type="entry name" value="J_dom_sf"/>
</dbReference>
<dbReference type="Pfam" id="PF11875">
    <property type="entry name" value="DnaJ-like_C11_C"/>
    <property type="match status" value="1"/>
</dbReference>
<dbReference type="Gene3D" id="1.10.287.110">
    <property type="entry name" value="DnaJ domain"/>
    <property type="match status" value="1"/>
</dbReference>
<sequence>MADSSSGRNIAGARRVPSAALSEDYYNFVRSGGNGGAPGAHHGPQQQHSLRPMESRFSLREQFSTTRREIDFGFDDTSSIYERSILASEADVENELEDTVVVNEGSSFMPPPPRPSHNPPIQRSHYELLCLPNDPSLTPNDIRRAFHRVVQNLCVDRQPQRLQLAAASYLGQVQIAFETLIEPYKRAEYDMSLAEKPKKHSESSTSDQDAAAYQASLLEQYVLLGPGGPGGLRTTTDLGMRVDARSMFDSTRKDRILDLSLRQSITTKLSALQEPLENIVRCLPILAERTLDLQPTNREVHRVNPTLTITGSTHGLLDEPFKLGSVLRDPYQPPGPSIHGRRRLEQLLFSRFLPGLHMAARQELFTDKGNATPYSVLEQELEILPFPSVTLRAGQSLVIPDNPTEPLNIEVSVQKPLISSSSSSLAAATSPTIGLALDKKLGPGTAFLVVDGGNSWPWTSTTTGDMECRQLSKFSEMTSSPSTGRFIQKMNSQNANHLFHNARTVEIGYAFEQHANVMGLSSGSEQAFTRPSERGLRGLDRDVSLYGCHDGSITNSQNSGGSWTVSTGLTFGTVAGYLRYGKDLLTSPPSSTTITASSSSQDSSRGSDILLAFRTLKYIGRFTKIGLELAVTTNNLHLSIYWSRLGQRMSIPFLLVAGGGARSSGKLVFLISVLPFTALAIWDGFLKPFWRARKARVEVFSSSPDYDDSEIEIECGTMEVEAELVAQRRAEADELTVILATGVEGRQRGERQRGGLVILSAKYGVLLHIPAGLDKGRLLGFWDPAAPTWSLRRDKTLWIRYLYRGRESVVEVGAGEAVCLP</sequence>
<dbReference type="EMBL" id="MU858067">
    <property type="protein sequence ID" value="KAK4216556.1"/>
    <property type="molecule type" value="Genomic_DNA"/>
</dbReference>
<dbReference type="PANTHER" id="PTHR44157:SF1">
    <property type="entry name" value="DNAJ HOMOLOG SUBFAMILY C MEMBER 11"/>
    <property type="match status" value="1"/>
</dbReference>
<keyword evidence="1" id="KW-0143">Chaperone</keyword>
<dbReference type="InterPro" id="IPR024586">
    <property type="entry name" value="DnaJ-like_C11_C"/>
</dbReference>
<dbReference type="InterPro" id="IPR001623">
    <property type="entry name" value="DnaJ_domain"/>
</dbReference>
<dbReference type="PROSITE" id="PS50076">
    <property type="entry name" value="DNAJ_2"/>
    <property type="match status" value="1"/>
</dbReference>
<dbReference type="GO" id="GO:0042407">
    <property type="term" value="P:cristae formation"/>
    <property type="evidence" value="ECO:0007669"/>
    <property type="project" value="TreeGrafter"/>
</dbReference>
<evidence type="ECO:0000256" key="2">
    <source>
        <dbReference type="SAM" id="MobiDB-lite"/>
    </source>
</evidence>
<dbReference type="PANTHER" id="PTHR44157">
    <property type="entry name" value="DNAJ HOMOLOG SUBFAMILY C MEMBER 11"/>
    <property type="match status" value="1"/>
</dbReference>
<dbReference type="SUPFAM" id="SSF46565">
    <property type="entry name" value="Chaperone J-domain"/>
    <property type="match status" value="1"/>
</dbReference>
<dbReference type="Proteomes" id="UP001301769">
    <property type="component" value="Unassembled WGS sequence"/>
</dbReference>
<evidence type="ECO:0000313" key="5">
    <source>
        <dbReference type="Proteomes" id="UP001301769"/>
    </source>
</evidence>
<keyword evidence="5" id="KW-1185">Reference proteome</keyword>
<name>A0AAN6YEG5_9PEZI</name>
<organism evidence="4 5">
    <name type="scientific">Rhypophila decipiens</name>
    <dbReference type="NCBI Taxonomy" id="261697"/>
    <lineage>
        <taxon>Eukaryota</taxon>
        <taxon>Fungi</taxon>
        <taxon>Dikarya</taxon>
        <taxon>Ascomycota</taxon>
        <taxon>Pezizomycotina</taxon>
        <taxon>Sordariomycetes</taxon>
        <taxon>Sordariomycetidae</taxon>
        <taxon>Sordariales</taxon>
        <taxon>Naviculisporaceae</taxon>
        <taxon>Rhypophila</taxon>
    </lineage>
</organism>
<dbReference type="InterPro" id="IPR052243">
    <property type="entry name" value="Mito_inner_membrane_organizer"/>
</dbReference>
<protein>
    <recommendedName>
        <fullName evidence="3">J domain-containing protein</fullName>
    </recommendedName>
</protein>
<evidence type="ECO:0000259" key="3">
    <source>
        <dbReference type="PROSITE" id="PS50076"/>
    </source>
</evidence>
<feature type="compositionally biased region" description="Low complexity" evidence="2">
    <location>
        <begin position="39"/>
        <end position="48"/>
    </location>
</feature>
<accession>A0AAN6YEG5</accession>
<proteinExistence type="predicted"/>
<dbReference type="GO" id="GO:0005739">
    <property type="term" value="C:mitochondrion"/>
    <property type="evidence" value="ECO:0007669"/>
    <property type="project" value="GOC"/>
</dbReference>
<comment type="caution">
    <text evidence="4">The sequence shown here is derived from an EMBL/GenBank/DDBJ whole genome shotgun (WGS) entry which is preliminary data.</text>
</comment>
<gene>
    <name evidence="4" type="ORF">QBC37DRAFT_279147</name>
</gene>
<evidence type="ECO:0000313" key="4">
    <source>
        <dbReference type="EMBL" id="KAK4216556.1"/>
    </source>
</evidence>
<reference evidence="4" key="2">
    <citation type="submission" date="2023-05" db="EMBL/GenBank/DDBJ databases">
        <authorList>
            <consortium name="Lawrence Berkeley National Laboratory"/>
            <person name="Steindorff A."/>
            <person name="Hensen N."/>
            <person name="Bonometti L."/>
            <person name="Westerberg I."/>
            <person name="Brannstrom I.O."/>
            <person name="Guillou S."/>
            <person name="Cros-Aarteil S."/>
            <person name="Calhoun S."/>
            <person name="Haridas S."/>
            <person name="Kuo A."/>
            <person name="Mondo S."/>
            <person name="Pangilinan J."/>
            <person name="Riley R."/>
            <person name="Labutti K."/>
            <person name="Andreopoulos B."/>
            <person name="Lipzen A."/>
            <person name="Chen C."/>
            <person name="Yanf M."/>
            <person name="Daum C."/>
            <person name="Ng V."/>
            <person name="Clum A."/>
            <person name="Ohm R."/>
            <person name="Martin F."/>
            <person name="Silar P."/>
            <person name="Natvig D."/>
            <person name="Lalanne C."/>
            <person name="Gautier V."/>
            <person name="Ament-Velasquez S.L."/>
            <person name="Kruys A."/>
            <person name="Hutchinson M.I."/>
            <person name="Powell A.J."/>
            <person name="Barry K."/>
            <person name="Miller A.N."/>
            <person name="Grigoriev I.V."/>
            <person name="Debuchy R."/>
            <person name="Gladieux P."/>
            <person name="Thoren M.H."/>
            <person name="Johannesson H."/>
        </authorList>
    </citation>
    <scope>NUCLEOTIDE SEQUENCE</scope>
    <source>
        <strain evidence="4">PSN293</strain>
    </source>
</reference>
<dbReference type="AlphaFoldDB" id="A0AAN6YEG5"/>
<feature type="domain" description="J" evidence="3">
    <location>
        <begin position="124"/>
        <end position="193"/>
    </location>
</feature>